<feature type="signal peptide" evidence="2">
    <location>
        <begin position="1"/>
        <end position="24"/>
    </location>
</feature>
<reference evidence="3 4" key="1">
    <citation type="submission" date="2024-04" db="EMBL/GenBank/DDBJ databases">
        <authorList>
            <person name="Fracassetti M."/>
        </authorList>
    </citation>
    <scope>NUCLEOTIDE SEQUENCE [LARGE SCALE GENOMIC DNA]</scope>
</reference>
<evidence type="ECO:0000313" key="3">
    <source>
        <dbReference type="EMBL" id="CAL1379817.1"/>
    </source>
</evidence>
<dbReference type="Proteomes" id="UP001497516">
    <property type="component" value="Chromosome 4"/>
</dbReference>
<dbReference type="EMBL" id="OZ034817">
    <property type="protein sequence ID" value="CAL1379817.1"/>
    <property type="molecule type" value="Genomic_DNA"/>
</dbReference>
<gene>
    <name evidence="3" type="ORF">LTRI10_LOCUS21310</name>
</gene>
<keyword evidence="2" id="KW-0732">Signal</keyword>
<evidence type="ECO:0000256" key="1">
    <source>
        <dbReference type="SAM" id="MobiDB-lite"/>
    </source>
</evidence>
<keyword evidence="4" id="KW-1185">Reference proteome</keyword>
<evidence type="ECO:0000256" key="2">
    <source>
        <dbReference type="SAM" id="SignalP"/>
    </source>
</evidence>
<name>A0AAV2E1Y4_9ROSI</name>
<feature type="compositionally biased region" description="Low complexity" evidence="1">
    <location>
        <begin position="68"/>
        <end position="80"/>
    </location>
</feature>
<organism evidence="3 4">
    <name type="scientific">Linum trigynum</name>
    <dbReference type="NCBI Taxonomy" id="586398"/>
    <lineage>
        <taxon>Eukaryota</taxon>
        <taxon>Viridiplantae</taxon>
        <taxon>Streptophyta</taxon>
        <taxon>Embryophyta</taxon>
        <taxon>Tracheophyta</taxon>
        <taxon>Spermatophyta</taxon>
        <taxon>Magnoliopsida</taxon>
        <taxon>eudicotyledons</taxon>
        <taxon>Gunneridae</taxon>
        <taxon>Pentapetalae</taxon>
        <taxon>rosids</taxon>
        <taxon>fabids</taxon>
        <taxon>Malpighiales</taxon>
        <taxon>Linaceae</taxon>
        <taxon>Linum</taxon>
    </lineage>
</organism>
<sequence length="95" mass="9541">MAGKWSRVWLSMAVVALLVVAAAAAHDEDFDDSKLDVVSRLDGDFGSATLDDVIPSEVLTRRSGGGFSSSPTSAPASAPTDGGDVSGDAASPSTS</sequence>
<proteinExistence type="predicted"/>
<accession>A0AAV2E1Y4</accession>
<dbReference type="AlphaFoldDB" id="A0AAV2E1Y4"/>
<evidence type="ECO:0000313" key="4">
    <source>
        <dbReference type="Proteomes" id="UP001497516"/>
    </source>
</evidence>
<feature type="region of interest" description="Disordered" evidence="1">
    <location>
        <begin position="60"/>
        <end position="95"/>
    </location>
</feature>
<protein>
    <submittedName>
        <fullName evidence="3">Uncharacterized protein</fullName>
    </submittedName>
</protein>
<feature type="chain" id="PRO_5043449648" evidence="2">
    <location>
        <begin position="25"/>
        <end position="95"/>
    </location>
</feature>